<sequence>MYSPRPKYTVVGVLPGLPSQVAESYEFAFIERLERRWSDIRTEAAKVLRSAIYKYYFSHGAWSDFSQIFPDRIVSLWESFEKKLPLEERVYLNIPLVSQNPFSVENSDEKYTPVLTRPIPLVQVLQALASDDDHIEPGSEPGSPLSSGPKINMEFIAWIVARYNMLKRDSQETGAPVNAAVSTGGELDATDSIAEIAQFSEPATIKELGFPPSPEASGTYSEADSPREERHKEHEQPTAAIPMPRSPDEDIKRHSENWTASEDEGALSKSSFSFSASESSLASSRPISAHASSGRPSYETTASSAGSYESGAELPDLNLPPESNDSDPLRTCSHRSKRDTIIFGLDKSDMSELMASTPSLRRVAPDMPRQPTTREMMLKDLPPLPALGQLDDLNFPAEPAPLVSSVYAGSMKSRFGPVLASDSVSRPSTASSHVISNHGLSPSSSTASLRDKVECKPRSSGSMRRLVRHFESSSEARPNTVGNDSKEPVYVKRSAVKELGEFDPAPPLQLAGKRSTGKASYEWRSATETVRCEVAAVPTKPVQPSTLRRESNLSFVTTVSDDSANWQPRGIKPLLPLKQSASQQDQAVQQDITHEAAVRRKLLPSLQPQTHLLTQPQRLAQRQVVPVQTQVSSLKYSRSMALQKPTTQFPRVADRPSCQSLHAYANHSVPAIMP</sequence>
<protein>
    <submittedName>
        <fullName evidence="1">Uncharacterized protein</fullName>
    </submittedName>
</protein>
<accession>A0ACC1J898</accession>
<feature type="non-terminal residue" evidence="1">
    <location>
        <position position="674"/>
    </location>
</feature>
<evidence type="ECO:0000313" key="1">
    <source>
        <dbReference type="EMBL" id="KAJ1941405.1"/>
    </source>
</evidence>
<proteinExistence type="predicted"/>
<dbReference type="Proteomes" id="UP001150603">
    <property type="component" value="Unassembled WGS sequence"/>
</dbReference>
<keyword evidence="2" id="KW-1185">Reference proteome</keyword>
<organism evidence="1 2">
    <name type="scientific">Linderina macrospora</name>
    <dbReference type="NCBI Taxonomy" id="4868"/>
    <lineage>
        <taxon>Eukaryota</taxon>
        <taxon>Fungi</taxon>
        <taxon>Fungi incertae sedis</taxon>
        <taxon>Zoopagomycota</taxon>
        <taxon>Kickxellomycotina</taxon>
        <taxon>Kickxellomycetes</taxon>
        <taxon>Kickxellales</taxon>
        <taxon>Kickxellaceae</taxon>
        <taxon>Linderina</taxon>
    </lineage>
</organism>
<evidence type="ECO:0000313" key="2">
    <source>
        <dbReference type="Proteomes" id="UP001150603"/>
    </source>
</evidence>
<dbReference type="EMBL" id="JANBPW010002268">
    <property type="protein sequence ID" value="KAJ1941405.1"/>
    <property type="molecule type" value="Genomic_DNA"/>
</dbReference>
<comment type="caution">
    <text evidence="1">The sequence shown here is derived from an EMBL/GenBank/DDBJ whole genome shotgun (WGS) entry which is preliminary data.</text>
</comment>
<name>A0ACC1J898_9FUNG</name>
<reference evidence="1" key="1">
    <citation type="submission" date="2022-07" db="EMBL/GenBank/DDBJ databases">
        <title>Phylogenomic reconstructions and comparative analyses of Kickxellomycotina fungi.</title>
        <authorList>
            <person name="Reynolds N.K."/>
            <person name="Stajich J.E."/>
            <person name="Barry K."/>
            <person name="Grigoriev I.V."/>
            <person name="Crous P."/>
            <person name="Smith M.E."/>
        </authorList>
    </citation>
    <scope>NUCLEOTIDE SEQUENCE</scope>
    <source>
        <strain evidence="1">NRRL 5244</strain>
    </source>
</reference>
<gene>
    <name evidence="1" type="ORF">FBU59_003508</name>
</gene>